<reference evidence="1 2" key="1">
    <citation type="submission" date="2009-12" db="EMBL/GenBank/DDBJ databases">
        <authorList>
            <person name="Shrivastava S."/>
            <person name="Madupu R."/>
            <person name="Durkin A.S."/>
            <person name="Torralba M."/>
            <person name="Methe B."/>
            <person name="Sutton G.G."/>
            <person name="Strausberg R.L."/>
            <person name="Nelson K.E."/>
        </authorList>
    </citation>
    <scope>NUCLEOTIDE SEQUENCE [LARGE SCALE GENOMIC DNA]</scope>
    <source>
        <strain evidence="1 2">W5455</strain>
    </source>
</reference>
<comment type="caution">
    <text evidence="1">The sequence shown here is derived from an EMBL/GenBank/DDBJ whole genome shotgun (WGS) entry which is preliminary data.</text>
</comment>
<keyword evidence="2" id="KW-1185">Reference proteome</keyword>
<dbReference type="EMBL" id="ADFP01000015">
    <property type="protein sequence ID" value="EFB91832.1"/>
    <property type="molecule type" value="Genomic_DNA"/>
</dbReference>
<sequence>MRPLTCEKTEMTPLSTDFISARKFSTQITSSDVFQKMARTSRSTDLYDSSIL</sequence>
<dbReference type="Proteomes" id="UP000006462">
    <property type="component" value="Unassembled WGS sequence"/>
</dbReference>
<name>A0ABP2HXT9_9BACT</name>
<organism evidence="1 2">
    <name type="scientific">Pyramidobacter piscolens W5455</name>
    <dbReference type="NCBI Taxonomy" id="352165"/>
    <lineage>
        <taxon>Bacteria</taxon>
        <taxon>Thermotogati</taxon>
        <taxon>Synergistota</taxon>
        <taxon>Synergistia</taxon>
        <taxon>Synergistales</taxon>
        <taxon>Dethiosulfovibrionaceae</taxon>
        <taxon>Pyramidobacter</taxon>
    </lineage>
</organism>
<evidence type="ECO:0000313" key="2">
    <source>
        <dbReference type="Proteomes" id="UP000006462"/>
    </source>
</evidence>
<proteinExistence type="predicted"/>
<gene>
    <name evidence="1" type="ORF">HMPREF7215_1430</name>
</gene>
<evidence type="ECO:0000313" key="1">
    <source>
        <dbReference type="EMBL" id="EFB91832.1"/>
    </source>
</evidence>
<accession>A0ABP2HXT9</accession>
<protein>
    <submittedName>
        <fullName evidence="1">Uncharacterized protein</fullName>
    </submittedName>
</protein>